<feature type="compositionally biased region" description="Polar residues" evidence="3">
    <location>
        <begin position="124"/>
        <end position="136"/>
    </location>
</feature>
<feature type="region of interest" description="Disordered" evidence="3">
    <location>
        <begin position="306"/>
        <end position="374"/>
    </location>
</feature>
<proteinExistence type="predicted"/>
<dbReference type="EMBL" id="BSXT01002266">
    <property type="protein sequence ID" value="GMF48036.1"/>
    <property type="molecule type" value="Genomic_DNA"/>
</dbReference>
<dbReference type="AlphaFoldDB" id="A0A9W6XVM3"/>
<accession>A0A9W6XVM3</accession>
<feature type="compositionally biased region" description="Polar residues" evidence="3">
    <location>
        <begin position="307"/>
        <end position="323"/>
    </location>
</feature>
<feature type="region of interest" description="Disordered" evidence="3">
    <location>
        <begin position="124"/>
        <end position="162"/>
    </location>
</feature>
<evidence type="ECO:0000313" key="5">
    <source>
        <dbReference type="Proteomes" id="UP001165121"/>
    </source>
</evidence>
<organism evidence="4 5">
    <name type="scientific">Phytophthora fragariaefolia</name>
    <dbReference type="NCBI Taxonomy" id="1490495"/>
    <lineage>
        <taxon>Eukaryota</taxon>
        <taxon>Sar</taxon>
        <taxon>Stramenopiles</taxon>
        <taxon>Oomycota</taxon>
        <taxon>Peronosporomycetes</taxon>
        <taxon>Peronosporales</taxon>
        <taxon>Peronosporaceae</taxon>
        <taxon>Phytophthora</taxon>
    </lineage>
</organism>
<sequence length="374" mass="43274">MEQSRTEDTRRVMHQLRVLGSKTNDVQVKVEEIENGDEFLAELQERIDAMETGLAKFKLAQRQQLEGYVVEEKMLEKELALFAEKMNRWENATPPRLGRSGSRSAALGPKVDYLSFGARFSSQNDGLARENSSGNDNEIDQGGSSNHGGERAVRSSPTDELGMVKRVRRLNDAILRSGGLMGGWDTREHAMFTTLLVKCGLTDDVLLRQLLPEEKRFGSNQDTNQNDEPYGSDYETRVSRFLRKCMRKVVTQTESSIRAHMEWYLRHLELMEEKKSVIYEWKARKEEERQQIIQCGFDADREYLEPSNHNVSPEGNCVSPSRNQSKRSNVKSREKTDRLLEQWKLEKKQREEEKEQKQRELQKKRAAMEAKVIN</sequence>
<dbReference type="OrthoDB" id="2152435at2759"/>
<evidence type="ECO:0000313" key="4">
    <source>
        <dbReference type="EMBL" id="GMF48036.1"/>
    </source>
</evidence>
<gene>
    <name evidence="4" type="ORF">Pfra01_001837800</name>
</gene>
<name>A0A9W6XVM3_9STRA</name>
<comment type="caution">
    <text evidence="4">The sequence shown here is derived from an EMBL/GenBank/DDBJ whole genome shotgun (WGS) entry which is preliminary data.</text>
</comment>
<evidence type="ECO:0000256" key="2">
    <source>
        <dbReference type="SAM" id="Coils"/>
    </source>
</evidence>
<reference evidence="4" key="1">
    <citation type="submission" date="2023-04" db="EMBL/GenBank/DDBJ databases">
        <title>Phytophthora fragariaefolia NBRC 109709.</title>
        <authorList>
            <person name="Ichikawa N."/>
            <person name="Sato H."/>
            <person name="Tonouchi N."/>
        </authorList>
    </citation>
    <scope>NUCLEOTIDE SEQUENCE</scope>
    <source>
        <strain evidence="4">NBRC 109709</strain>
    </source>
</reference>
<dbReference type="PANTHER" id="PTHR21549">
    <property type="entry name" value="MUTATED IN BLADDER CANCER 1"/>
    <property type="match status" value="1"/>
</dbReference>
<keyword evidence="1 2" id="KW-0175">Coiled coil</keyword>
<protein>
    <submittedName>
        <fullName evidence="4">Unnamed protein product</fullName>
    </submittedName>
</protein>
<keyword evidence="5" id="KW-1185">Reference proteome</keyword>
<evidence type="ECO:0000256" key="3">
    <source>
        <dbReference type="SAM" id="MobiDB-lite"/>
    </source>
</evidence>
<evidence type="ECO:0000256" key="1">
    <source>
        <dbReference type="ARBA" id="ARBA00023054"/>
    </source>
</evidence>
<dbReference type="InterPro" id="IPR039902">
    <property type="entry name" value="CCDC148/CCDC112"/>
</dbReference>
<dbReference type="PANTHER" id="PTHR21549:SF0">
    <property type="entry name" value="COILED-COIL DOMAIN-CONTAINING PROTEIN 112"/>
    <property type="match status" value="1"/>
</dbReference>
<feature type="compositionally biased region" description="Basic and acidic residues" evidence="3">
    <location>
        <begin position="331"/>
        <end position="368"/>
    </location>
</feature>
<feature type="coiled-coil region" evidence="2">
    <location>
        <begin position="40"/>
        <end position="92"/>
    </location>
</feature>
<dbReference type="Proteomes" id="UP001165121">
    <property type="component" value="Unassembled WGS sequence"/>
</dbReference>